<dbReference type="AlphaFoldDB" id="A0A4C2AGJ2"/>
<accession>A0A4C2AGJ2</accession>
<keyword evidence="2" id="KW-1185">Reference proteome</keyword>
<dbReference type="Proteomes" id="UP000299102">
    <property type="component" value="Unassembled WGS sequence"/>
</dbReference>
<evidence type="ECO:0000313" key="2">
    <source>
        <dbReference type="Proteomes" id="UP000299102"/>
    </source>
</evidence>
<gene>
    <name evidence="1" type="ORF">EVAR_70743_1</name>
</gene>
<evidence type="ECO:0000313" key="1">
    <source>
        <dbReference type="EMBL" id="GBP98214.1"/>
    </source>
</evidence>
<organism evidence="1 2">
    <name type="scientific">Eumeta variegata</name>
    <name type="common">Bagworm moth</name>
    <name type="synonym">Eumeta japonica</name>
    <dbReference type="NCBI Taxonomy" id="151549"/>
    <lineage>
        <taxon>Eukaryota</taxon>
        <taxon>Metazoa</taxon>
        <taxon>Ecdysozoa</taxon>
        <taxon>Arthropoda</taxon>
        <taxon>Hexapoda</taxon>
        <taxon>Insecta</taxon>
        <taxon>Pterygota</taxon>
        <taxon>Neoptera</taxon>
        <taxon>Endopterygota</taxon>
        <taxon>Lepidoptera</taxon>
        <taxon>Glossata</taxon>
        <taxon>Ditrysia</taxon>
        <taxon>Tineoidea</taxon>
        <taxon>Psychidae</taxon>
        <taxon>Oiketicinae</taxon>
        <taxon>Eumeta</taxon>
    </lineage>
</organism>
<proteinExistence type="predicted"/>
<name>A0A4C2AGJ2_EUMVA</name>
<dbReference type="EMBL" id="BGZK01003089">
    <property type="protein sequence ID" value="GBP98214.1"/>
    <property type="molecule type" value="Genomic_DNA"/>
</dbReference>
<comment type="caution">
    <text evidence="1">The sequence shown here is derived from an EMBL/GenBank/DDBJ whole genome shotgun (WGS) entry which is preliminary data.</text>
</comment>
<sequence length="107" mass="12046">MWWFSDRCVVDFKSEGDWFDARPLTNCLILTSVKFKPLGNPKAHPGPRRGPIHLARSVRPRRVPGYCSPHDNAEERARAANFPALNTMDDFSIAATLFTLAGKEAVY</sequence>
<protein>
    <submittedName>
        <fullName evidence="1">Uncharacterized protein</fullName>
    </submittedName>
</protein>
<reference evidence="1 2" key="1">
    <citation type="journal article" date="2019" name="Commun. Biol.">
        <title>The bagworm genome reveals a unique fibroin gene that provides high tensile strength.</title>
        <authorList>
            <person name="Kono N."/>
            <person name="Nakamura H."/>
            <person name="Ohtoshi R."/>
            <person name="Tomita M."/>
            <person name="Numata K."/>
            <person name="Arakawa K."/>
        </authorList>
    </citation>
    <scope>NUCLEOTIDE SEQUENCE [LARGE SCALE GENOMIC DNA]</scope>
</reference>